<keyword evidence="3" id="KW-1185">Reference proteome</keyword>
<evidence type="ECO:0000313" key="3">
    <source>
        <dbReference type="Proteomes" id="UP000012651"/>
    </source>
</evidence>
<dbReference type="AlphaFoldDB" id="N2BVS4"/>
<dbReference type="HOGENOM" id="CLU_3323882_0_0_11"/>
<sequence length="38" mass="4146">MVNGEHPWKRAVLTGFIAGFIGQAILRLIDLLILKLAG</sequence>
<organism evidence="2 3">
    <name type="scientific">Atopobium minutum 10063974</name>
    <dbReference type="NCBI Taxonomy" id="997872"/>
    <lineage>
        <taxon>Bacteria</taxon>
        <taxon>Bacillati</taxon>
        <taxon>Actinomycetota</taxon>
        <taxon>Coriobacteriia</taxon>
        <taxon>Coriobacteriales</taxon>
        <taxon>Atopobiaceae</taxon>
        <taxon>Atopobium</taxon>
    </lineage>
</organism>
<proteinExistence type="predicted"/>
<accession>N2BVS4</accession>
<comment type="caution">
    <text evidence="2">The sequence shown here is derived from an EMBL/GenBank/DDBJ whole genome shotgun (WGS) entry which is preliminary data.</text>
</comment>
<dbReference type="EMBL" id="AGXC01000001">
    <property type="protein sequence ID" value="EMZ42680.1"/>
    <property type="molecule type" value="Genomic_DNA"/>
</dbReference>
<evidence type="ECO:0000313" key="2">
    <source>
        <dbReference type="EMBL" id="EMZ42680.1"/>
    </source>
</evidence>
<reference evidence="2 3" key="1">
    <citation type="submission" date="2013-03" db="EMBL/GenBank/DDBJ databases">
        <title>The Genome Sequence of Atopobium minutum 10063974.</title>
        <authorList>
            <consortium name="The Broad Institute Genome Sequencing Platform"/>
            <person name="Earl A."/>
            <person name="Ward D."/>
            <person name="Feldgarden M."/>
            <person name="Gevers D."/>
            <person name="Lambert T."/>
            <person name="Marvaud J.-C."/>
            <person name="Courvalin P."/>
            <person name="Walker B."/>
            <person name="Young S.K."/>
            <person name="Zeng Q."/>
            <person name="Gargeya S."/>
            <person name="Fitzgerald M."/>
            <person name="Haas B."/>
            <person name="Abouelleil A."/>
            <person name="Alvarado L."/>
            <person name="Arachchi H.M."/>
            <person name="Berlin A.M."/>
            <person name="Chapman S.B."/>
            <person name="Dewar J."/>
            <person name="Goldberg J."/>
            <person name="Griggs A."/>
            <person name="Gujja S."/>
            <person name="Hansen M."/>
            <person name="Howarth C."/>
            <person name="Imamovic A."/>
            <person name="Larimer J."/>
            <person name="McCowan C."/>
            <person name="Murphy C."/>
            <person name="Neiman D."/>
            <person name="Pearson M."/>
            <person name="Priest M."/>
            <person name="Roberts A."/>
            <person name="Saif S."/>
            <person name="Shea T."/>
            <person name="Sisk P."/>
            <person name="Sykes S."/>
            <person name="Wortman J."/>
            <person name="Nusbaum C."/>
            <person name="Birren B."/>
        </authorList>
    </citation>
    <scope>NUCLEOTIDE SEQUENCE [LARGE SCALE GENOMIC DNA]</scope>
    <source>
        <strain evidence="2 3">10063974</strain>
    </source>
</reference>
<evidence type="ECO:0000256" key="1">
    <source>
        <dbReference type="SAM" id="Phobius"/>
    </source>
</evidence>
<keyword evidence="1" id="KW-1133">Transmembrane helix</keyword>
<dbReference type="Proteomes" id="UP000012651">
    <property type="component" value="Unassembled WGS sequence"/>
</dbReference>
<keyword evidence="1" id="KW-0472">Membrane</keyword>
<feature type="transmembrane region" description="Helical" evidence="1">
    <location>
        <begin position="12"/>
        <end position="34"/>
    </location>
</feature>
<protein>
    <submittedName>
        <fullName evidence="2">Uncharacterized protein</fullName>
    </submittedName>
</protein>
<keyword evidence="1" id="KW-0812">Transmembrane</keyword>
<gene>
    <name evidence="2" type="ORF">HMPREF1091_00238</name>
</gene>
<name>N2BVS4_9ACTN</name>